<proteinExistence type="predicted"/>
<gene>
    <name evidence="2" type="ORF">DVS28_b0316</name>
</gene>
<evidence type="ECO:0000313" key="2">
    <source>
        <dbReference type="EMBL" id="AXV10086.1"/>
    </source>
</evidence>
<evidence type="ECO:0000313" key="3">
    <source>
        <dbReference type="Proteomes" id="UP000264006"/>
    </source>
</evidence>
<name>A0A346Y6I9_9ACTN</name>
<dbReference type="Proteomes" id="UP000264006">
    <property type="component" value="Plasmid pEDY32-46I"/>
</dbReference>
<accession>A0A346Y6I9</accession>
<dbReference type="AlphaFoldDB" id="A0A346Y6I9"/>
<reference evidence="2 3" key="1">
    <citation type="submission" date="2018-09" db="EMBL/GenBank/DDBJ databases">
        <title>Complete genome sequence of Euzebya sp. DY32-46 isolated from seawater of Pacific Ocean.</title>
        <authorList>
            <person name="Xu L."/>
            <person name="Wu Y.-H."/>
            <person name="Xu X.-W."/>
        </authorList>
    </citation>
    <scope>NUCLEOTIDE SEQUENCE [LARGE SCALE GENOMIC DNA]</scope>
    <source>
        <strain evidence="2 3">DY32-46</strain>
        <plasmid evidence="3">pedy32-46i</plasmid>
    </source>
</reference>
<organism evidence="2 3">
    <name type="scientific">Euzebya pacifica</name>
    <dbReference type="NCBI Taxonomy" id="1608957"/>
    <lineage>
        <taxon>Bacteria</taxon>
        <taxon>Bacillati</taxon>
        <taxon>Actinomycetota</taxon>
        <taxon>Nitriliruptoria</taxon>
        <taxon>Euzebyales</taxon>
    </lineage>
</organism>
<dbReference type="EMBL" id="CP031166">
    <property type="protein sequence ID" value="AXV10086.1"/>
    <property type="molecule type" value="Genomic_DNA"/>
</dbReference>
<geneLocation type="plasmid" evidence="3">
    <name>pedy32-46i</name>
</geneLocation>
<feature type="region of interest" description="Disordered" evidence="1">
    <location>
        <begin position="40"/>
        <end position="64"/>
    </location>
</feature>
<dbReference type="KEGG" id="euz:DVS28_b0316"/>
<keyword evidence="3" id="KW-1185">Reference proteome</keyword>
<keyword evidence="2" id="KW-0614">Plasmid</keyword>
<sequence length="109" mass="12296">MHAAHYDIRCRVPVQDHPGGHCPDRDVAATRIREGDLVITRHTPPDPARRWNAKAHAARVQVDRRATRHAVARRLRHLAGASPSAVTDQWLDDPAPLPRRYPGIDWLVS</sequence>
<protein>
    <submittedName>
        <fullName evidence="2">Uncharacterized protein</fullName>
    </submittedName>
</protein>
<evidence type="ECO:0000256" key="1">
    <source>
        <dbReference type="SAM" id="MobiDB-lite"/>
    </source>
</evidence>